<keyword evidence="1" id="KW-0282">Flagellum</keyword>
<keyword evidence="1" id="KW-0966">Cell projection</keyword>
<gene>
    <name evidence="1" type="ORF">ISF6_3174</name>
</gene>
<dbReference type="OrthoDB" id="9150627at2"/>
<dbReference type="EMBL" id="BBYR01000045">
    <property type="protein sequence ID" value="GAP37319.1"/>
    <property type="molecule type" value="Genomic_DNA"/>
</dbReference>
<protein>
    <submittedName>
        <fullName evidence="1">Flagellar synthesis regulator FleN</fullName>
    </submittedName>
</protein>
<reference evidence="1 2" key="2">
    <citation type="journal article" date="2016" name="Science">
        <title>A bacterium that degrades and assimilates poly(ethylene terephthalate).</title>
        <authorList>
            <person name="Yoshida S."/>
            <person name="Hiraga K."/>
            <person name="Takehana T."/>
            <person name="Taniguchi I."/>
            <person name="Yamaji H."/>
            <person name="Maeda Y."/>
            <person name="Toyohara K."/>
            <person name="Miyamoto K."/>
            <person name="Kimura Y."/>
            <person name="Oda K."/>
        </authorList>
    </citation>
    <scope>NUCLEOTIDE SEQUENCE [LARGE SCALE GENOMIC DNA]</scope>
    <source>
        <strain evidence="2">NBRC 110686 / TISTR 2288 / 201-F6</strain>
    </source>
</reference>
<evidence type="ECO:0000313" key="1">
    <source>
        <dbReference type="EMBL" id="GAP37319.1"/>
    </source>
</evidence>
<organism evidence="1 2">
    <name type="scientific">Piscinibacter sakaiensis</name>
    <name type="common">Ideonella sakaiensis</name>
    <dbReference type="NCBI Taxonomy" id="1547922"/>
    <lineage>
        <taxon>Bacteria</taxon>
        <taxon>Pseudomonadati</taxon>
        <taxon>Pseudomonadota</taxon>
        <taxon>Betaproteobacteria</taxon>
        <taxon>Burkholderiales</taxon>
        <taxon>Sphaerotilaceae</taxon>
        <taxon>Piscinibacter</taxon>
    </lineage>
</organism>
<dbReference type="Proteomes" id="UP000037660">
    <property type="component" value="Unassembled WGS sequence"/>
</dbReference>
<comment type="caution">
    <text evidence="1">The sequence shown here is derived from an EMBL/GenBank/DDBJ whole genome shotgun (WGS) entry which is preliminary data.</text>
</comment>
<keyword evidence="1" id="KW-0969">Cilium</keyword>
<proteinExistence type="predicted"/>
<evidence type="ECO:0000313" key="2">
    <source>
        <dbReference type="Proteomes" id="UP000037660"/>
    </source>
</evidence>
<dbReference type="RefSeq" id="WP_054021260.1">
    <property type="nucleotide sequence ID" value="NZ_BBYR01000045.1"/>
</dbReference>
<sequence length="277" mass="29115">MTASRAMPQDQADGLRRLFAPVATRHLPVVSNPHMAFGGVMLERICTALANLGRHTLVVDAGERSPQPRELAALGLAECVEPLSTEVSYLAARGLPLRFVDHRGSTGAFLQAVADAAPQADVILVHAPAGDLCRLFAHAEPGRCAHPLVLSDERPASVTHAYAAMKLLTQRAGLAVHDLLLSAAAGSRRAERIAQQLGRCADDFLGAAVRECLRVDPATHAHEAPTAALQRWAAELARPAAPPAHAAQAADPPPLAGGWPAAGAMAYRHMAATRAMN</sequence>
<reference evidence="2" key="1">
    <citation type="submission" date="2015-07" db="EMBL/GenBank/DDBJ databases">
        <title>Discovery of a poly(ethylene terephthalate assimilation.</title>
        <authorList>
            <person name="Yoshida S."/>
            <person name="Hiraga K."/>
            <person name="Takehana T."/>
            <person name="Taniguchi I."/>
            <person name="Yamaji H."/>
            <person name="Maeda Y."/>
            <person name="Toyohara K."/>
            <person name="Miyamoto K."/>
            <person name="Kimura Y."/>
            <person name="Oda K."/>
        </authorList>
    </citation>
    <scope>NUCLEOTIDE SEQUENCE [LARGE SCALE GENOMIC DNA]</scope>
    <source>
        <strain evidence="2">NBRC 110686 / TISTR 2288 / 201-F6</strain>
    </source>
</reference>
<dbReference type="AlphaFoldDB" id="A0A0K8P430"/>
<accession>A0A0K8P430</accession>
<keyword evidence="2" id="KW-1185">Reference proteome</keyword>
<name>A0A0K8P430_PISS1</name>
<dbReference type="STRING" id="1547922.ISF6_3174"/>